<keyword evidence="6" id="KW-0256">Endoplasmic reticulum</keyword>
<dbReference type="RefSeq" id="XP_021873356.1">
    <property type="nucleotide sequence ID" value="XM_022014573.1"/>
</dbReference>
<evidence type="ECO:0000256" key="11">
    <source>
        <dbReference type="SAM" id="MobiDB-lite"/>
    </source>
</evidence>
<evidence type="ECO:0000313" key="13">
    <source>
        <dbReference type="EMBL" id="ORX39571.1"/>
    </source>
</evidence>
<keyword evidence="4" id="KW-0813">Transport</keyword>
<comment type="subcellular location">
    <subcellularLocation>
        <location evidence="1">Endoplasmic reticulum membrane</location>
        <topology evidence="1">Multi-pass membrane protein</topology>
    </subcellularLocation>
</comment>
<dbReference type="GO" id="GO:0005789">
    <property type="term" value="C:endoplasmic reticulum membrane"/>
    <property type="evidence" value="ECO:0007669"/>
    <property type="project" value="UniProtKB-SubCell"/>
</dbReference>
<feature type="transmembrane region" description="Helical" evidence="12">
    <location>
        <begin position="134"/>
        <end position="158"/>
    </location>
</feature>
<evidence type="ECO:0000256" key="5">
    <source>
        <dbReference type="ARBA" id="ARBA00022692"/>
    </source>
</evidence>
<feature type="region of interest" description="Disordered" evidence="11">
    <location>
        <begin position="262"/>
        <end position="312"/>
    </location>
</feature>
<reference evidence="13 14" key="1">
    <citation type="submission" date="2017-03" db="EMBL/GenBank/DDBJ databases">
        <title>Widespread Adenine N6-methylation of Active Genes in Fungi.</title>
        <authorList>
            <consortium name="DOE Joint Genome Institute"/>
            <person name="Mondo S.J."/>
            <person name="Dannebaum R.O."/>
            <person name="Kuo R.C."/>
            <person name="Louie K.B."/>
            <person name="Bewick A.J."/>
            <person name="Labutti K."/>
            <person name="Haridas S."/>
            <person name="Kuo A."/>
            <person name="Salamov A."/>
            <person name="Ahrendt S.R."/>
            <person name="Lau R."/>
            <person name="Bowen B.P."/>
            <person name="Lipzen A."/>
            <person name="Sullivan W."/>
            <person name="Andreopoulos W.B."/>
            <person name="Clum A."/>
            <person name="Lindquist E."/>
            <person name="Daum C."/>
            <person name="Northen T.R."/>
            <person name="Ramamoorthy G."/>
            <person name="Schmitz R.J."/>
            <person name="Gryganskyi A."/>
            <person name="Culley D."/>
            <person name="Magnuson J."/>
            <person name="James T.Y."/>
            <person name="O'Malley M.A."/>
            <person name="Stajich J.E."/>
            <person name="Spatafora J.W."/>
            <person name="Visel A."/>
            <person name="Grigoriev I.V."/>
        </authorList>
    </citation>
    <scope>NUCLEOTIDE SEQUENCE [LARGE SCALE GENOMIC DNA]</scope>
    <source>
        <strain evidence="13 14">NRRL Y-17943</strain>
    </source>
</reference>
<feature type="compositionally biased region" description="Polar residues" evidence="11">
    <location>
        <begin position="285"/>
        <end position="297"/>
    </location>
</feature>
<dbReference type="NCBIfam" id="TIGR00869">
    <property type="entry name" value="sec62"/>
    <property type="match status" value="1"/>
</dbReference>
<dbReference type="EMBL" id="NBSH01000002">
    <property type="protein sequence ID" value="ORX39571.1"/>
    <property type="molecule type" value="Genomic_DNA"/>
</dbReference>
<evidence type="ECO:0000313" key="14">
    <source>
        <dbReference type="Proteomes" id="UP000193218"/>
    </source>
</evidence>
<keyword evidence="10 12" id="KW-0472">Membrane</keyword>
<organism evidence="13 14">
    <name type="scientific">Kockovaella imperatae</name>
    <dbReference type="NCBI Taxonomy" id="4999"/>
    <lineage>
        <taxon>Eukaryota</taxon>
        <taxon>Fungi</taxon>
        <taxon>Dikarya</taxon>
        <taxon>Basidiomycota</taxon>
        <taxon>Agaricomycotina</taxon>
        <taxon>Tremellomycetes</taxon>
        <taxon>Tremellales</taxon>
        <taxon>Cuniculitremaceae</taxon>
        <taxon>Kockovaella</taxon>
    </lineage>
</organism>
<gene>
    <name evidence="13" type="ORF">BD324DRAFT_614198</name>
</gene>
<comment type="similarity">
    <text evidence="2">Belongs to the SEC62 family.</text>
</comment>
<sequence length="312" mass="33782">MQGPADATPVFEAQKRAPAELKAVAEFLRGKNGPKVRRGILNGKRVEYFKGSTAIRTLTGPAYQKSKKVPEVKDEEAAKALLLKVLPHAFFLRVDRPTLDPPPPAGTPKTLALAPSQSVDEKGYYAWFYDGSPLYTILGGVAMVAVMLAGVMFPLWPIKLRIGAWYLSMGLFGLVGAFIVLAIVRLIFWCITVITMKRAIWIFPNLFEDVGFVDSFIPGWAYDEPKTKKRRLVKKSEKKGSKGSNQVKVSIANGVDAFSNGGANAQTASDATPAVPDAVSLPSAVETQSTGVSTPSSGLKHRQTTVEDAEED</sequence>
<keyword evidence="7" id="KW-0653">Protein transport</keyword>
<dbReference type="GO" id="GO:0031204">
    <property type="term" value="P:post-translational protein targeting to membrane, translocation"/>
    <property type="evidence" value="ECO:0007669"/>
    <property type="project" value="TreeGrafter"/>
</dbReference>
<evidence type="ECO:0000256" key="8">
    <source>
        <dbReference type="ARBA" id="ARBA00022989"/>
    </source>
</evidence>
<dbReference type="STRING" id="4999.A0A1Y1UNE5"/>
<dbReference type="PANTHER" id="PTHR12443">
    <property type="entry name" value="TRANSLOCATION PROTEIN SEC62"/>
    <property type="match status" value="1"/>
</dbReference>
<dbReference type="PANTHER" id="PTHR12443:SF9">
    <property type="entry name" value="TRANSLOCATION PROTEIN SEC62"/>
    <property type="match status" value="1"/>
</dbReference>
<dbReference type="InterPro" id="IPR011553">
    <property type="entry name" value="Sec62_asco"/>
</dbReference>
<keyword evidence="5 12" id="KW-0812">Transmembrane</keyword>
<keyword evidence="9" id="KW-0811">Translocation</keyword>
<name>A0A1Y1UNE5_9TREE</name>
<evidence type="ECO:0000256" key="3">
    <source>
        <dbReference type="ARBA" id="ARBA00021257"/>
    </source>
</evidence>
<evidence type="ECO:0000256" key="7">
    <source>
        <dbReference type="ARBA" id="ARBA00022927"/>
    </source>
</evidence>
<feature type="transmembrane region" description="Helical" evidence="12">
    <location>
        <begin position="164"/>
        <end position="188"/>
    </location>
</feature>
<dbReference type="InParanoid" id="A0A1Y1UNE5"/>
<dbReference type="AlphaFoldDB" id="A0A1Y1UNE5"/>
<evidence type="ECO:0000256" key="4">
    <source>
        <dbReference type="ARBA" id="ARBA00022448"/>
    </source>
</evidence>
<evidence type="ECO:0000256" key="9">
    <source>
        <dbReference type="ARBA" id="ARBA00023010"/>
    </source>
</evidence>
<evidence type="ECO:0000256" key="2">
    <source>
        <dbReference type="ARBA" id="ARBA00010604"/>
    </source>
</evidence>
<dbReference type="OrthoDB" id="200187at2759"/>
<protein>
    <recommendedName>
        <fullName evidence="3">Translocation protein SEC62</fullName>
    </recommendedName>
</protein>
<dbReference type="Pfam" id="PF03839">
    <property type="entry name" value="Sec62"/>
    <property type="match status" value="1"/>
</dbReference>
<dbReference type="GeneID" id="33556381"/>
<evidence type="ECO:0000256" key="1">
    <source>
        <dbReference type="ARBA" id="ARBA00004477"/>
    </source>
</evidence>
<evidence type="ECO:0000256" key="10">
    <source>
        <dbReference type="ARBA" id="ARBA00023136"/>
    </source>
</evidence>
<accession>A0A1Y1UNE5</accession>
<dbReference type="Proteomes" id="UP000193218">
    <property type="component" value="Unassembled WGS sequence"/>
</dbReference>
<dbReference type="FunCoup" id="A0A1Y1UNE5">
    <property type="interactions" value="127"/>
</dbReference>
<comment type="caution">
    <text evidence="13">The sequence shown here is derived from an EMBL/GenBank/DDBJ whole genome shotgun (WGS) entry which is preliminary data.</text>
</comment>
<dbReference type="InterPro" id="IPR004728">
    <property type="entry name" value="Sec62"/>
</dbReference>
<keyword evidence="8 12" id="KW-1133">Transmembrane helix</keyword>
<evidence type="ECO:0000256" key="12">
    <source>
        <dbReference type="SAM" id="Phobius"/>
    </source>
</evidence>
<keyword evidence="14" id="KW-1185">Reference proteome</keyword>
<proteinExistence type="inferred from homology"/>
<evidence type="ECO:0000256" key="6">
    <source>
        <dbReference type="ARBA" id="ARBA00022824"/>
    </source>
</evidence>